<proteinExistence type="predicted"/>
<feature type="compositionally biased region" description="Basic and acidic residues" evidence="1">
    <location>
        <begin position="87"/>
        <end position="98"/>
    </location>
</feature>
<name>A0A9X6NE36_HYPEX</name>
<dbReference type="AlphaFoldDB" id="A0A9X6NE36"/>
<reference evidence="3" key="1">
    <citation type="submission" date="2017-01" db="EMBL/GenBank/DDBJ databases">
        <title>Comparative genomics of anhydrobiosis in the tardigrade Hypsibius dujardini.</title>
        <authorList>
            <person name="Yoshida Y."/>
            <person name="Koutsovoulos G."/>
            <person name="Laetsch D."/>
            <person name="Stevens L."/>
            <person name="Kumar S."/>
            <person name="Horikawa D."/>
            <person name="Ishino K."/>
            <person name="Komine S."/>
            <person name="Tomita M."/>
            <person name="Blaxter M."/>
            <person name="Arakawa K."/>
        </authorList>
    </citation>
    <scope>NUCLEOTIDE SEQUENCE [LARGE SCALE GENOMIC DNA]</scope>
    <source>
        <strain evidence="3">Z151</strain>
    </source>
</reference>
<sequence>MKEGPHISLLHKSSGVPFCKESEWNFLADYYSLESSGHNGTPGFGVGLTFMWQMTGHPQASDMLFSSTCPRHPDRLHSPTDQIIWSERPRNQDSFRLD</sequence>
<comment type="caution">
    <text evidence="2">The sequence shown here is derived from an EMBL/GenBank/DDBJ whole genome shotgun (WGS) entry which is preliminary data.</text>
</comment>
<feature type="region of interest" description="Disordered" evidence="1">
    <location>
        <begin position="72"/>
        <end position="98"/>
    </location>
</feature>
<dbReference type="EMBL" id="MTYJ01000270">
    <property type="protein sequence ID" value="OWA52482.1"/>
    <property type="molecule type" value="Genomic_DNA"/>
</dbReference>
<protein>
    <submittedName>
        <fullName evidence="2">Uncharacterized protein</fullName>
    </submittedName>
</protein>
<organism evidence="2 3">
    <name type="scientific">Hypsibius exemplaris</name>
    <name type="common">Freshwater tardigrade</name>
    <dbReference type="NCBI Taxonomy" id="2072580"/>
    <lineage>
        <taxon>Eukaryota</taxon>
        <taxon>Metazoa</taxon>
        <taxon>Ecdysozoa</taxon>
        <taxon>Tardigrada</taxon>
        <taxon>Eutardigrada</taxon>
        <taxon>Parachela</taxon>
        <taxon>Hypsibioidea</taxon>
        <taxon>Hypsibiidae</taxon>
        <taxon>Hypsibius</taxon>
    </lineage>
</organism>
<gene>
    <name evidence="2" type="ORF">BV898_16935</name>
</gene>
<dbReference type="Proteomes" id="UP000192578">
    <property type="component" value="Unassembled WGS sequence"/>
</dbReference>
<accession>A0A9X6NE36</accession>
<evidence type="ECO:0000313" key="2">
    <source>
        <dbReference type="EMBL" id="OWA52482.1"/>
    </source>
</evidence>
<keyword evidence="3" id="KW-1185">Reference proteome</keyword>
<evidence type="ECO:0000256" key="1">
    <source>
        <dbReference type="SAM" id="MobiDB-lite"/>
    </source>
</evidence>
<evidence type="ECO:0000313" key="3">
    <source>
        <dbReference type="Proteomes" id="UP000192578"/>
    </source>
</evidence>